<dbReference type="InterPro" id="IPR012799">
    <property type="entry name" value="FadB"/>
</dbReference>
<evidence type="ECO:0000256" key="9">
    <source>
        <dbReference type="ARBA" id="ARBA00023098"/>
    </source>
</evidence>
<evidence type="ECO:0000256" key="3">
    <source>
        <dbReference type="ARBA" id="ARBA00008750"/>
    </source>
</evidence>
<dbReference type="PANTHER" id="PTHR43612:SF3">
    <property type="entry name" value="TRIFUNCTIONAL ENZYME SUBUNIT ALPHA, MITOCHONDRIAL"/>
    <property type="match status" value="1"/>
</dbReference>
<evidence type="ECO:0000256" key="11">
    <source>
        <dbReference type="ARBA" id="ARBA00023239"/>
    </source>
</evidence>
<dbReference type="InterPro" id="IPR036291">
    <property type="entry name" value="NAD(P)-bd_dom_sf"/>
</dbReference>
<evidence type="ECO:0000256" key="2">
    <source>
        <dbReference type="ARBA" id="ARBA00007005"/>
    </source>
</evidence>
<dbReference type="CDD" id="cd06558">
    <property type="entry name" value="crotonase-like"/>
    <property type="match status" value="1"/>
</dbReference>
<sequence>MQFEGKAIQVREIDNGLYELCFDLSNEPVNKFNQLTLGELKDALTQLSAVENIKGVLFSSAKESFIVGADITEFSSLFEQGEAGLIAKLLETHEIFNAVEDLPCPTVVAINGLALGGGFELCLSTDYRVMGEKAKVGLPEVKLGINPGWGGIVRLPRIIGIDNANEWICAGAEKRADAALKDGAVDAVVAQDRVREAAIDLLRQCAEGKFDYAARRVEKQSPVKLNQIEQMMAFETAKGMIGAKAGPHYPAPLQAVKTIQKSCGMDRDRAIQAEVEGVAKLASGPVVKALVGLFMKDQYVKKVSRGYEAKAEKVTQAAVLGAGIMGGGVAYQSASKGVPILMKDINEAAIQLGLDEANKLLGGQLKRGRIDAAKMAQTINRIRPTLSYGDFNTVDLVVEAVVENPKVKGMVLAETEQHIASDAVLASNTSTISITELARSLKRPENFCGMHFFNPVHMMPLVEVIRGEKTSEATIARTVAYATAMGKTPIVVNDCPGFLVNRVLFPYFGGFNGLLQDGADFRQVDKVMEGFGWPMGPAYLLDVVGIDTAHHADQVMAAGFPERMAHEGESVIDRMYSLERYGQKNSKGFYRYELDRKGKPAKLADDDVDQLLQGAVGSARSFEDQEIIERMMIPLCIETVRCLEEQIVASPAEADMALIYGIGFPPFRGGVFHYLDEMGLAAFCEMAAKYAELGPLYQPTETMQQMAASGATYLNAQSNKHAN</sequence>
<dbReference type="EC" id="4.2.1.17" evidence="4"/>
<proteinExistence type="inferred from homology"/>
<dbReference type="InterPro" id="IPR050136">
    <property type="entry name" value="FA_oxidation_alpha_subunit"/>
</dbReference>
<evidence type="ECO:0000256" key="1">
    <source>
        <dbReference type="ARBA" id="ARBA00005005"/>
    </source>
</evidence>
<evidence type="ECO:0000256" key="5">
    <source>
        <dbReference type="ARBA" id="ARBA00022832"/>
    </source>
</evidence>
<evidence type="ECO:0000256" key="13">
    <source>
        <dbReference type="ARBA" id="ARBA00049556"/>
    </source>
</evidence>
<dbReference type="Gene3D" id="1.10.1040.50">
    <property type="match status" value="1"/>
</dbReference>
<dbReference type="InterPro" id="IPR006180">
    <property type="entry name" value="3-OHacyl-CoA_DH_CS"/>
</dbReference>
<keyword evidence="11" id="KW-0456">Lyase</keyword>
<keyword evidence="17" id="KW-1185">Reference proteome</keyword>
<evidence type="ECO:0000256" key="6">
    <source>
        <dbReference type="ARBA" id="ARBA00022963"/>
    </source>
</evidence>
<comment type="caution">
    <text evidence="16">The sequence shown here is derived from an EMBL/GenBank/DDBJ whole genome shotgun (WGS) entry which is preliminary data.</text>
</comment>
<comment type="similarity">
    <text evidence="3">In the N-terminal section; belongs to the enoyl-CoA hydratase/isomerase family.</text>
</comment>
<dbReference type="Proteomes" id="UP000760472">
    <property type="component" value="Unassembled WGS sequence"/>
</dbReference>
<dbReference type="Pfam" id="PF00725">
    <property type="entry name" value="3HCDH"/>
    <property type="match status" value="2"/>
</dbReference>
<evidence type="ECO:0000256" key="10">
    <source>
        <dbReference type="ARBA" id="ARBA00023235"/>
    </source>
</evidence>
<dbReference type="Gene3D" id="3.40.50.720">
    <property type="entry name" value="NAD(P)-binding Rossmann-like Domain"/>
    <property type="match status" value="1"/>
</dbReference>
<evidence type="ECO:0000256" key="8">
    <source>
        <dbReference type="ARBA" id="ARBA00023027"/>
    </source>
</evidence>
<evidence type="ECO:0000256" key="12">
    <source>
        <dbReference type="ARBA" id="ARBA00023268"/>
    </source>
</evidence>
<dbReference type="RefSeq" id="WP_205212965.1">
    <property type="nucleotide sequence ID" value="NZ_JAFFZP010000004.1"/>
</dbReference>
<keyword evidence="10" id="KW-0413">Isomerase</keyword>
<keyword evidence="12" id="KW-0511">Multifunctional enzyme</keyword>
<dbReference type="SUPFAM" id="SSF48179">
    <property type="entry name" value="6-phosphogluconate dehydrogenase C-terminal domain-like"/>
    <property type="match status" value="2"/>
</dbReference>
<keyword evidence="8" id="KW-0520">NAD</keyword>
<evidence type="ECO:0000313" key="17">
    <source>
        <dbReference type="Proteomes" id="UP000760472"/>
    </source>
</evidence>
<accession>A0ABS2W461</accession>
<gene>
    <name evidence="16" type="primary">fadB</name>
    <name evidence="16" type="ORF">JW498_03950</name>
</gene>
<keyword evidence="6" id="KW-0442">Lipid degradation</keyword>
<name>A0ABS2W461_9GAMM</name>
<dbReference type="Gene3D" id="3.90.226.10">
    <property type="entry name" value="2-enoyl-CoA Hydratase, Chain A, domain 1"/>
    <property type="match status" value="1"/>
</dbReference>
<dbReference type="NCBIfam" id="TIGR02437">
    <property type="entry name" value="FadB"/>
    <property type="match status" value="1"/>
</dbReference>
<dbReference type="SUPFAM" id="SSF51735">
    <property type="entry name" value="NAD(P)-binding Rossmann-fold domains"/>
    <property type="match status" value="1"/>
</dbReference>
<keyword evidence="5" id="KW-0276">Fatty acid metabolism</keyword>
<dbReference type="InterPro" id="IPR001753">
    <property type="entry name" value="Enoyl-CoA_hydra/iso"/>
</dbReference>
<reference evidence="16 17" key="1">
    <citation type="submission" date="2021-02" db="EMBL/GenBank/DDBJ databases">
        <title>A novel species of genus Amphritea isolated from a fishpond in China.</title>
        <authorList>
            <person name="Lu H."/>
        </authorList>
    </citation>
    <scope>NUCLEOTIDE SEQUENCE [LARGE SCALE GENOMIC DNA]</scope>
    <source>
        <strain evidence="16 17">RP18W</strain>
    </source>
</reference>
<dbReference type="SUPFAM" id="SSF52096">
    <property type="entry name" value="ClpP/crotonase"/>
    <property type="match status" value="1"/>
</dbReference>
<evidence type="ECO:0000256" key="7">
    <source>
        <dbReference type="ARBA" id="ARBA00023002"/>
    </source>
</evidence>
<dbReference type="PANTHER" id="PTHR43612">
    <property type="entry name" value="TRIFUNCTIONAL ENZYME SUBUNIT ALPHA"/>
    <property type="match status" value="1"/>
</dbReference>
<keyword evidence="9" id="KW-0443">Lipid metabolism</keyword>
<comment type="pathway">
    <text evidence="1">Lipid metabolism; fatty acid beta-oxidation.</text>
</comment>
<evidence type="ECO:0000313" key="16">
    <source>
        <dbReference type="EMBL" id="MBN0986509.1"/>
    </source>
</evidence>
<evidence type="ECO:0000256" key="4">
    <source>
        <dbReference type="ARBA" id="ARBA00012076"/>
    </source>
</evidence>
<dbReference type="InterPro" id="IPR008927">
    <property type="entry name" value="6-PGluconate_DH-like_C_sf"/>
</dbReference>
<dbReference type="InterPro" id="IPR029045">
    <property type="entry name" value="ClpP/crotonase-like_dom_sf"/>
</dbReference>
<keyword evidence="7" id="KW-0560">Oxidoreductase</keyword>
<comment type="similarity">
    <text evidence="2">In the central section; belongs to the 3-hydroxyacyl-CoA dehydrogenase family.</text>
</comment>
<dbReference type="EMBL" id="JAFFZP010000004">
    <property type="protein sequence ID" value="MBN0986509.1"/>
    <property type="molecule type" value="Genomic_DNA"/>
</dbReference>
<feature type="domain" description="3-hydroxyacyl-CoA dehydrogenase C-terminal" evidence="14">
    <location>
        <begin position="497"/>
        <end position="592"/>
    </location>
</feature>
<evidence type="ECO:0000259" key="15">
    <source>
        <dbReference type="Pfam" id="PF02737"/>
    </source>
</evidence>
<dbReference type="InterPro" id="IPR006108">
    <property type="entry name" value="3HC_DH_C"/>
</dbReference>
<dbReference type="Pfam" id="PF02737">
    <property type="entry name" value="3HCDH_N"/>
    <property type="match status" value="1"/>
</dbReference>
<organism evidence="16 17">
    <name type="scientific">Amphritea pacifica</name>
    <dbReference type="NCBI Taxonomy" id="2811233"/>
    <lineage>
        <taxon>Bacteria</taxon>
        <taxon>Pseudomonadati</taxon>
        <taxon>Pseudomonadota</taxon>
        <taxon>Gammaproteobacteria</taxon>
        <taxon>Oceanospirillales</taxon>
        <taxon>Oceanospirillaceae</taxon>
        <taxon>Amphritea</taxon>
    </lineage>
</organism>
<comment type="catalytic activity">
    <reaction evidence="13">
        <text>a (3S)-3-hydroxyacyl-CoA + NAD(+) = a 3-oxoacyl-CoA + NADH + H(+)</text>
        <dbReference type="Rhea" id="RHEA:22432"/>
        <dbReference type="ChEBI" id="CHEBI:15378"/>
        <dbReference type="ChEBI" id="CHEBI:57318"/>
        <dbReference type="ChEBI" id="CHEBI:57540"/>
        <dbReference type="ChEBI" id="CHEBI:57945"/>
        <dbReference type="ChEBI" id="CHEBI:90726"/>
        <dbReference type="EC" id="1.1.1.35"/>
    </reaction>
</comment>
<feature type="domain" description="3-hydroxyacyl-CoA dehydrogenase NAD binding" evidence="15">
    <location>
        <begin position="317"/>
        <end position="495"/>
    </location>
</feature>
<evidence type="ECO:0000259" key="14">
    <source>
        <dbReference type="Pfam" id="PF00725"/>
    </source>
</evidence>
<dbReference type="InterPro" id="IPR006176">
    <property type="entry name" value="3-OHacyl-CoA_DH_NAD-bd"/>
</dbReference>
<dbReference type="Pfam" id="PF00378">
    <property type="entry name" value="ECH_1"/>
    <property type="match status" value="1"/>
</dbReference>
<feature type="domain" description="3-hydroxyacyl-CoA dehydrogenase C-terminal" evidence="14">
    <location>
        <begin position="627"/>
        <end position="710"/>
    </location>
</feature>
<dbReference type="NCBIfam" id="NF008727">
    <property type="entry name" value="PRK11730.1"/>
    <property type="match status" value="1"/>
</dbReference>
<dbReference type="PROSITE" id="PS00067">
    <property type="entry name" value="3HCDH"/>
    <property type="match status" value="1"/>
</dbReference>
<protein>
    <recommendedName>
        <fullName evidence="4">enoyl-CoA hydratase</fullName>
        <ecNumber evidence="4">4.2.1.17</ecNumber>
    </recommendedName>
</protein>